<dbReference type="GO" id="GO:0004830">
    <property type="term" value="F:tryptophan-tRNA ligase activity"/>
    <property type="evidence" value="ECO:0007669"/>
    <property type="project" value="UniProtKB-EC"/>
</dbReference>
<dbReference type="RefSeq" id="XP_007912206.1">
    <property type="nucleotide sequence ID" value="XM_007914015.1"/>
</dbReference>
<dbReference type="InterPro" id="IPR001412">
    <property type="entry name" value="aa-tRNA-synth_I_CS"/>
</dbReference>
<evidence type="ECO:0000313" key="11">
    <source>
        <dbReference type="EMBL" id="EOO03054.1"/>
    </source>
</evidence>
<dbReference type="EMBL" id="KB932877">
    <property type="protein sequence ID" value="EOO03054.1"/>
    <property type="molecule type" value="Genomic_DNA"/>
</dbReference>
<gene>
    <name evidence="11" type="ORF">UCRPA7_1435</name>
</gene>
<organism evidence="11 12">
    <name type="scientific">Phaeoacremonium minimum (strain UCR-PA7)</name>
    <name type="common">Esca disease fungus</name>
    <name type="synonym">Togninia minima</name>
    <dbReference type="NCBI Taxonomy" id="1286976"/>
    <lineage>
        <taxon>Eukaryota</taxon>
        <taxon>Fungi</taxon>
        <taxon>Dikarya</taxon>
        <taxon>Ascomycota</taxon>
        <taxon>Pezizomycotina</taxon>
        <taxon>Sordariomycetes</taxon>
        <taxon>Sordariomycetidae</taxon>
        <taxon>Togniniales</taxon>
        <taxon>Togniniaceae</taxon>
        <taxon>Phaeoacremonium</taxon>
    </lineage>
</organism>
<dbReference type="PANTHER" id="PTHR43766:SF1">
    <property type="entry name" value="TRYPTOPHAN--TRNA LIGASE, MITOCHONDRIAL"/>
    <property type="match status" value="1"/>
</dbReference>
<dbReference type="GO" id="GO:0005524">
    <property type="term" value="F:ATP binding"/>
    <property type="evidence" value="ECO:0007669"/>
    <property type="project" value="UniProtKB-KW"/>
</dbReference>
<evidence type="ECO:0000256" key="7">
    <source>
        <dbReference type="ARBA" id="ARBA00022917"/>
    </source>
</evidence>
<dbReference type="OrthoDB" id="15808at2759"/>
<dbReference type="InterPro" id="IPR014729">
    <property type="entry name" value="Rossmann-like_a/b/a_fold"/>
</dbReference>
<dbReference type="Proteomes" id="UP000014074">
    <property type="component" value="Unassembled WGS sequence"/>
</dbReference>
<dbReference type="InterPro" id="IPR050203">
    <property type="entry name" value="Trp-tRNA_synthetase"/>
</dbReference>
<evidence type="ECO:0000256" key="8">
    <source>
        <dbReference type="ARBA" id="ARBA00023146"/>
    </source>
</evidence>
<dbReference type="PRINTS" id="PR01039">
    <property type="entry name" value="TRNASYNTHTRP"/>
</dbReference>
<dbReference type="Gene3D" id="3.40.50.620">
    <property type="entry name" value="HUPs"/>
    <property type="match status" value="1"/>
</dbReference>
<dbReference type="InterPro" id="IPR002305">
    <property type="entry name" value="aa-tRNA-synth_Ic"/>
</dbReference>
<accession>R8BUT8</accession>
<dbReference type="NCBIfam" id="TIGR00233">
    <property type="entry name" value="trpS"/>
    <property type="match status" value="1"/>
</dbReference>
<keyword evidence="8 10" id="KW-0030">Aminoacyl-tRNA synthetase</keyword>
<dbReference type="GO" id="GO:0005759">
    <property type="term" value="C:mitochondrial matrix"/>
    <property type="evidence" value="ECO:0007669"/>
    <property type="project" value="TreeGrafter"/>
</dbReference>
<sequence>MLCRPVRTARALGSLARLSQTRSISSNAVIFSGIQPTGIPHLGNYLGALRQWVKLQNEAASGAKLLYSIVDLHAITMPQNAQQLRQWKRESLASLVAVGLDPEKSILFYQSSSKLSLSQDSSFLDEKAKSSLKLGLFSYPVLQAADVATHVPVGDDQRQHLEFARECATNFNHTYGGALVAPETILSPARRVMSLQQPTQKMSKSHADPRSRIVLTDTPEEIRKKVMSALTDSTNSVSYDPEARPGVSNLLEVISIFDEAGRSPQEIAQELGGANLRALKEKAADAINGGLSNIRERYLEMLAKDDGKYIDHVAEQGARKARANAEETMEGVRAAVGL</sequence>
<name>R8BUT8_PHAM7</name>
<dbReference type="CDD" id="cd00806">
    <property type="entry name" value="TrpRS_core"/>
    <property type="match status" value="1"/>
</dbReference>
<dbReference type="AlphaFoldDB" id="R8BUT8"/>
<comment type="subcellular location">
    <subcellularLocation>
        <location evidence="1">Mitochondrion</location>
    </subcellularLocation>
</comment>
<keyword evidence="6 10" id="KW-0067">ATP-binding</keyword>
<keyword evidence="12" id="KW-1185">Reference proteome</keyword>
<dbReference type="Pfam" id="PF00579">
    <property type="entry name" value="tRNA-synt_1b"/>
    <property type="match status" value="2"/>
</dbReference>
<dbReference type="FunFam" id="1.10.240.10:FF:000002">
    <property type="entry name" value="Tryptophan--tRNA ligase"/>
    <property type="match status" value="1"/>
</dbReference>
<dbReference type="SUPFAM" id="SSF52374">
    <property type="entry name" value="Nucleotidylyl transferase"/>
    <property type="match status" value="1"/>
</dbReference>
<evidence type="ECO:0000256" key="5">
    <source>
        <dbReference type="ARBA" id="ARBA00022741"/>
    </source>
</evidence>
<protein>
    <recommendedName>
        <fullName evidence="3">tryptophan--tRNA ligase</fullName>
        <ecNumber evidence="3">6.1.1.2</ecNumber>
    </recommendedName>
    <alternativeName>
        <fullName evidence="9">Tryptophanyl-tRNA synthetase</fullName>
    </alternativeName>
</protein>
<dbReference type="HOGENOM" id="CLU_029244_1_3_1"/>
<evidence type="ECO:0000313" key="12">
    <source>
        <dbReference type="Proteomes" id="UP000014074"/>
    </source>
</evidence>
<evidence type="ECO:0000256" key="3">
    <source>
        <dbReference type="ARBA" id="ARBA00013161"/>
    </source>
</evidence>
<evidence type="ECO:0000256" key="9">
    <source>
        <dbReference type="ARBA" id="ARBA00030268"/>
    </source>
</evidence>
<dbReference type="Gene3D" id="1.10.240.10">
    <property type="entry name" value="Tyrosyl-Transfer RNA Synthetase"/>
    <property type="match status" value="1"/>
</dbReference>
<dbReference type="eggNOG" id="KOG2713">
    <property type="taxonomic scope" value="Eukaryota"/>
</dbReference>
<dbReference type="PANTHER" id="PTHR43766">
    <property type="entry name" value="TRYPTOPHAN--TRNA LIGASE, MITOCHONDRIAL"/>
    <property type="match status" value="1"/>
</dbReference>
<evidence type="ECO:0000256" key="4">
    <source>
        <dbReference type="ARBA" id="ARBA00022598"/>
    </source>
</evidence>
<keyword evidence="7 10" id="KW-0648">Protein biosynthesis</keyword>
<evidence type="ECO:0000256" key="6">
    <source>
        <dbReference type="ARBA" id="ARBA00022840"/>
    </source>
</evidence>
<evidence type="ECO:0000256" key="1">
    <source>
        <dbReference type="ARBA" id="ARBA00004173"/>
    </source>
</evidence>
<evidence type="ECO:0000256" key="10">
    <source>
        <dbReference type="RuleBase" id="RU363036"/>
    </source>
</evidence>
<dbReference type="EC" id="6.1.1.2" evidence="3"/>
<dbReference type="KEGG" id="tmn:UCRPA7_1435"/>
<keyword evidence="4 10" id="KW-0436">Ligase</keyword>
<dbReference type="GO" id="GO:0070183">
    <property type="term" value="P:mitochondrial tryptophanyl-tRNA aminoacylation"/>
    <property type="evidence" value="ECO:0007669"/>
    <property type="project" value="EnsemblFungi"/>
</dbReference>
<dbReference type="GeneID" id="19321582"/>
<proteinExistence type="inferred from homology"/>
<reference evidence="12" key="1">
    <citation type="journal article" date="2013" name="Genome Announc.">
        <title>Draft genome sequence of the ascomycete Phaeoacremonium aleophilum strain UCR-PA7, a causal agent of the esca disease complex in grapevines.</title>
        <authorList>
            <person name="Blanco-Ulate B."/>
            <person name="Rolshausen P."/>
            <person name="Cantu D."/>
        </authorList>
    </citation>
    <scope>NUCLEOTIDE SEQUENCE [LARGE SCALE GENOMIC DNA]</scope>
    <source>
        <strain evidence="12">UCR-PA7</strain>
    </source>
</reference>
<evidence type="ECO:0000256" key="2">
    <source>
        <dbReference type="ARBA" id="ARBA00005594"/>
    </source>
</evidence>
<comment type="similarity">
    <text evidence="2 10">Belongs to the class-I aminoacyl-tRNA synthetase family.</text>
</comment>
<keyword evidence="5 10" id="KW-0547">Nucleotide-binding</keyword>
<dbReference type="InterPro" id="IPR002306">
    <property type="entry name" value="Trp-tRNA-ligase"/>
</dbReference>
<dbReference type="PROSITE" id="PS00178">
    <property type="entry name" value="AA_TRNA_LIGASE_I"/>
    <property type="match status" value="1"/>
</dbReference>